<name>A0A409XZD2_9AGAR</name>
<dbReference type="EMBL" id="NHYE01001394">
    <property type="protein sequence ID" value="PPQ96138.1"/>
    <property type="molecule type" value="Genomic_DNA"/>
</dbReference>
<keyword evidence="2" id="KW-1185">Reference proteome</keyword>
<organism evidence="1 2">
    <name type="scientific">Gymnopilus dilepis</name>
    <dbReference type="NCBI Taxonomy" id="231916"/>
    <lineage>
        <taxon>Eukaryota</taxon>
        <taxon>Fungi</taxon>
        <taxon>Dikarya</taxon>
        <taxon>Basidiomycota</taxon>
        <taxon>Agaricomycotina</taxon>
        <taxon>Agaricomycetes</taxon>
        <taxon>Agaricomycetidae</taxon>
        <taxon>Agaricales</taxon>
        <taxon>Agaricineae</taxon>
        <taxon>Hymenogastraceae</taxon>
        <taxon>Gymnopilus</taxon>
    </lineage>
</organism>
<proteinExistence type="predicted"/>
<dbReference type="Proteomes" id="UP000284706">
    <property type="component" value="Unassembled WGS sequence"/>
</dbReference>
<reference evidence="1 2" key="1">
    <citation type="journal article" date="2018" name="Evol. Lett.">
        <title>Horizontal gene cluster transfer increased hallucinogenic mushroom diversity.</title>
        <authorList>
            <person name="Reynolds H.T."/>
            <person name="Vijayakumar V."/>
            <person name="Gluck-Thaler E."/>
            <person name="Korotkin H.B."/>
            <person name="Matheny P.B."/>
            <person name="Slot J.C."/>
        </authorList>
    </citation>
    <scope>NUCLEOTIDE SEQUENCE [LARGE SCALE GENOMIC DNA]</scope>
    <source>
        <strain evidence="1 2">SRW20</strain>
    </source>
</reference>
<comment type="caution">
    <text evidence="1">The sequence shown here is derived from an EMBL/GenBank/DDBJ whole genome shotgun (WGS) entry which is preliminary data.</text>
</comment>
<dbReference type="AlphaFoldDB" id="A0A409XZD2"/>
<protein>
    <submittedName>
        <fullName evidence="1">Uncharacterized protein</fullName>
    </submittedName>
</protein>
<accession>A0A409XZD2</accession>
<evidence type="ECO:0000313" key="1">
    <source>
        <dbReference type="EMBL" id="PPQ96138.1"/>
    </source>
</evidence>
<sequence>MNGYKASFERKALDGEHTHCGSLHLRPHTCCSCESMAQLFCPRPWEHRDSFADHAKTPSYSSRRGDSCPALTLRTRRRKMRLTTCSVFLCNSCRSSLFN</sequence>
<dbReference type="InParanoid" id="A0A409XZD2"/>
<gene>
    <name evidence="1" type="ORF">CVT26_004773</name>
</gene>
<evidence type="ECO:0000313" key="2">
    <source>
        <dbReference type="Proteomes" id="UP000284706"/>
    </source>
</evidence>